<protein>
    <submittedName>
        <fullName evidence="3">Uncharacterized protein LOC108680369</fullName>
    </submittedName>
</protein>
<sequence>MNLNRRKTFVGVYFNKNDWEIVPRIWLRQENSRLLTYWPDEGDVVTQAKACAPVQRSWQLYPVQQIVEASGDYYRAERKMCLRHITQKEAHEKDFSARRVKNEFSIVSSCGDDSSSTEIPPSLASKNFSGIKIAHDDVNARPGLQVELPRSDCSPTRPKERLIGEEEMPSSSRSPAPVMSPFSPVENDSAAQTSGPEMSRTILQRLDVLESNQKIIRRNLERIISITASTNLLVKNPLVHNNIGGLHSSVRSFDPASTLDELDQLLEAHNIIERLRGEEFSTSTATLKAMIRKLVARSLLTKFSISEHDPLLPNSKICMRSHKIYDVLFEALERTIHRGISRSNFDSDLQTILCHACNRSSNHKSRREKLVNTQRRTSSASEA</sequence>
<organism evidence="2 3">
    <name type="scientific">Hyalella azteca</name>
    <name type="common">Amphipod</name>
    <dbReference type="NCBI Taxonomy" id="294128"/>
    <lineage>
        <taxon>Eukaryota</taxon>
        <taxon>Metazoa</taxon>
        <taxon>Ecdysozoa</taxon>
        <taxon>Arthropoda</taxon>
        <taxon>Crustacea</taxon>
        <taxon>Multicrustacea</taxon>
        <taxon>Malacostraca</taxon>
        <taxon>Eumalacostraca</taxon>
        <taxon>Peracarida</taxon>
        <taxon>Amphipoda</taxon>
        <taxon>Senticaudata</taxon>
        <taxon>Talitrida</taxon>
        <taxon>Talitroidea</taxon>
        <taxon>Hyalellidae</taxon>
        <taxon>Hyalella</taxon>
    </lineage>
</organism>
<dbReference type="RefSeq" id="XP_018024667.1">
    <property type="nucleotide sequence ID" value="XM_018169178.2"/>
</dbReference>
<accession>A0A8B7PGG9</accession>
<dbReference type="GeneID" id="108680369"/>
<dbReference type="AlphaFoldDB" id="A0A8B7PGG9"/>
<dbReference type="KEGG" id="hazt:108680369"/>
<keyword evidence="2" id="KW-1185">Reference proteome</keyword>
<reference evidence="3" key="1">
    <citation type="submission" date="2025-08" db="UniProtKB">
        <authorList>
            <consortium name="RefSeq"/>
        </authorList>
    </citation>
    <scope>IDENTIFICATION</scope>
    <source>
        <tissue evidence="3">Whole organism</tissue>
    </source>
</reference>
<proteinExistence type="predicted"/>
<name>A0A8B7PGG9_HYAAZ</name>
<gene>
    <name evidence="3" type="primary">LOC108680369</name>
</gene>
<feature type="region of interest" description="Disordered" evidence="1">
    <location>
        <begin position="364"/>
        <end position="383"/>
    </location>
</feature>
<evidence type="ECO:0000313" key="3">
    <source>
        <dbReference type="RefSeq" id="XP_018024667.1"/>
    </source>
</evidence>
<evidence type="ECO:0000256" key="1">
    <source>
        <dbReference type="SAM" id="MobiDB-lite"/>
    </source>
</evidence>
<feature type="region of interest" description="Disordered" evidence="1">
    <location>
        <begin position="146"/>
        <end position="196"/>
    </location>
</feature>
<dbReference type="Proteomes" id="UP000694843">
    <property type="component" value="Unplaced"/>
</dbReference>
<evidence type="ECO:0000313" key="2">
    <source>
        <dbReference type="Proteomes" id="UP000694843"/>
    </source>
</evidence>
<feature type="compositionally biased region" description="Polar residues" evidence="1">
    <location>
        <begin position="371"/>
        <end position="383"/>
    </location>
</feature>